<keyword evidence="2" id="KW-1185">Reference proteome</keyword>
<protein>
    <submittedName>
        <fullName evidence="1">Uncharacterized protein</fullName>
    </submittedName>
</protein>
<accession>A0AAV9VIB5</accession>
<proteinExistence type="predicted"/>
<comment type="caution">
    <text evidence="1">The sequence shown here is derived from an EMBL/GenBank/DDBJ whole genome shotgun (WGS) entry which is preliminary data.</text>
</comment>
<evidence type="ECO:0000313" key="2">
    <source>
        <dbReference type="Proteomes" id="UP001373714"/>
    </source>
</evidence>
<dbReference type="EMBL" id="JAVHNS010000003">
    <property type="protein sequence ID" value="KAK6360502.1"/>
    <property type="molecule type" value="Genomic_DNA"/>
</dbReference>
<evidence type="ECO:0000313" key="1">
    <source>
        <dbReference type="EMBL" id="KAK6360502.1"/>
    </source>
</evidence>
<sequence length="187" mass="21542">MRICVLQSAFTSPTPIGEHSPVQDPGKFTDQHTFEHVWVHKRTAKEQIDEAIAKGYDFYFNFMWGQYEDDLAGIDECKYFESFDLPSIGQRSIVLERSKNDFMRLLARQAILVSLVPAWRLIPLLLSTPSSSSPPLAVEVSLFHLSHGVPIVTNWWNALPTSIQKWLLDELWLPFRRACLQLASPRW</sequence>
<dbReference type="Proteomes" id="UP001373714">
    <property type="component" value="Unassembled WGS sequence"/>
</dbReference>
<name>A0AAV9VIB5_9PEZI</name>
<organism evidence="1 2">
    <name type="scientific">Orbilia blumenaviensis</name>
    <dbReference type="NCBI Taxonomy" id="1796055"/>
    <lineage>
        <taxon>Eukaryota</taxon>
        <taxon>Fungi</taxon>
        <taxon>Dikarya</taxon>
        <taxon>Ascomycota</taxon>
        <taxon>Pezizomycotina</taxon>
        <taxon>Orbiliomycetes</taxon>
        <taxon>Orbiliales</taxon>
        <taxon>Orbiliaceae</taxon>
        <taxon>Orbilia</taxon>
    </lineage>
</organism>
<dbReference type="AlphaFoldDB" id="A0AAV9VIB5"/>
<gene>
    <name evidence="1" type="ORF">TWF730_006642</name>
</gene>
<reference evidence="1 2" key="1">
    <citation type="submission" date="2019-10" db="EMBL/GenBank/DDBJ databases">
        <authorList>
            <person name="Palmer J.M."/>
        </authorList>
    </citation>
    <scope>NUCLEOTIDE SEQUENCE [LARGE SCALE GENOMIC DNA]</scope>
    <source>
        <strain evidence="1 2">TWF730</strain>
    </source>
</reference>